<sequence>MLNWFGYGSQEDNTDNTIDPLYTDTIIRWEEEGLLIIMRETGVWTDATCKHVSDSFTNKDSLEYQILYGGISFDNIDYVDFTDAMLSIGWVVKSGTYDPRDMHDYWEEAALKEATNDYE</sequence>
<keyword evidence="2" id="KW-1185">Reference proteome</keyword>
<dbReference type="Proteomes" id="UP000245488">
    <property type="component" value="Chromosome"/>
</dbReference>
<organism evidence="1 2">
    <name type="scientific">Butyrivibrio fibrisolvens</name>
    <dbReference type="NCBI Taxonomy" id="831"/>
    <lineage>
        <taxon>Bacteria</taxon>
        <taxon>Bacillati</taxon>
        <taxon>Bacillota</taxon>
        <taxon>Clostridia</taxon>
        <taxon>Lachnospirales</taxon>
        <taxon>Lachnospiraceae</taxon>
        <taxon>Butyrivibrio</taxon>
    </lineage>
</organism>
<dbReference type="EMBL" id="NXNG01000001">
    <property type="protein sequence ID" value="PWT27652.1"/>
    <property type="molecule type" value="Genomic_DNA"/>
</dbReference>
<reference evidence="1 2" key="1">
    <citation type="submission" date="2017-09" db="EMBL/GenBank/DDBJ databases">
        <title>High-quality draft genome sequence of Butyrivibrio fibrisolvens INBov1, isolated from cow rumen.</title>
        <authorList>
            <person name="Rodriguez Hernaez J."/>
            <person name="Rivarola M."/>
            <person name="Paniego N."/>
            <person name="Cravero S."/>
            <person name="Ceron Cucchi M."/>
            <person name="Martinez M.C."/>
        </authorList>
    </citation>
    <scope>NUCLEOTIDE SEQUENCE [LARGE SCALE GENOMIC DNA]</scope>
    <source>
        <strain evidence="1 2">INBov1</strain>
    </source>
</reference>
<evidence type="ECO:0000313" key="1">
    <source>
        <dbReference type="EMBL" id="PWT27652.1"/>
    </source>
</evidence>
<dbReference type="RefSeq" id="WP_110073057.1">
    <property type="nucleotide sequence ID" value="NZ_CM009896.1"/>
</dbReference>
<proteinExistence type="predicted"/>
<gene>
    <name evidence="1" type="ORF">CPT75_11375</name>
</gene>
<protein>
    <submittedName>
        <fullName evidence="1">Uncharacterized protein</fullName>
    </submittedName>
</protein>
<comment type="caution">
    <text evidence="1">The sequence shown here is derived from an EMBL/GenBank/DDBJ whole genome shotgun (WGS) entry which is preliminary data.</text>
</comment>
<accession>A0A317G5U6</accession>
<dbReference type="AlphaFoldDB" id="A0A317G5U6"/>
<name>A0A317G5U6_BUTFI</name>
<evidence type="ECO:0000313" key="2">
    <source>
        <dbReference type="Proteomes" id="UP000245488"/>
    </source>
</evidence>